<sequence>MSDLIIIAGPTGVGKTEISLQLAERIHGEIVSCDSMQIYKGMDIGSAKADLEETRRVRHHMLDIVTPFDSFTVSNYKVLAEKAIDEILSRGKVPIMVGGTGLYIDAVIKDLSFTEGGNDEASRNQLMVLAEEKGKSHVHKMLQEVDPVSAERIHPNNLKRVIRALEVYKVTGKPFSSFKDSTRVNPKYDIHYFYLNKDRESLYKGIDERVEKMLSMGLLEEVKKLKALGLTKDFVSMKGIGYKEFLSYLDEEMSLEEAVELVKMRSRNYAKRQLTWFRNHDIARELNKDQLTDEEILKIMEECIK</sequence>
<dbReference type="Gene3D" id="1.10.20.140">
    <property type="match status" value="1"/>
</dbReference>
<evidence type="ECO:0000313" key="12">
    <source>
        <dbReference type="Proteomes" id="UP000664218"/>
    </source>
</evidence>
<dbReference type="NCBIfam" id="TIGR00174">
    <property type="entry name" value="miaA"/>
    <property type="match status" value="1"/>
</dbReference>
<comment type="function">
    <text evidence="2 10">Catalyzes the transfer of a dimethylallyl group onto the adenine at position 37 in tRNAs that read codons beginning with uridine, leading to the formation of N6-(dimethylallyl)adenosine (i(6)A).</text>
</comment>
<keyword evidence="7 10" id="KW-0067">ATP-binding</keyword>
<dbReference type="Pfam" id="PF01715">
    <property type="entry name" value="IPPT"/>
    <property type="match status" value="1"/>
</dbReference>
<organism evidence="11 12">
    <name type="scientific">Proteiniclasticum aestuarii</name>
    <dbReference type="NCBI Taxonomy" id="2817862"/>
    <lineage>
        <taxon>Bacteria</taxon>
        <taxon>Bacillati</taxon>
        <taxon>Bacillota</taxon>
        <taxon>Clostridia</taxon>
        <taxon>Eubacteriales</taxon>
        <taxon>Clostridiaceae</taxon>
        <taxon>Proteiniclasticum</taxon>
    </lineage>
</organism>
<dbReference type="SUPFAM" id="SSF52540">
    <property type="entry name" value="P-loop containing nucleoside triphosphate hydrolases"/>
    <property type="match status" value="1"/>
</dbReference>
<keyword evidence="5 10" id="KW-0819">tRNA processing</keyword>
<evidence type="ECO:0000256" key="10">
    <source>
        <dbReference type="HAMAP-Rule" id="MF_00185"/>
    </source>
</evidence>
<protein>
    <recommendedName>
        <fullName evidence="10">tRNA dimethylallyltransferase</fullName>
        <ecNumber evidence="10">2.5.1.75</ecNumber>
    </recommendedName>
    <alternativeName>
        <fullName evidence="10">Dimethylallyl diphosphate:tRNA dimethylallyltransferase</fullName>
        <shortName evidence="10">DMAPP:tRNA dimethylallyltransferase</shortName>
        <shortName evidence="10">DMATase</shortName>
    </alternativeName>
    <alternativeName>
        <fullName evidence="10">Isopentenyl-diphosphate:tRNA isopentenyltransferase</fullName>
        <shortName evidence="10">IPP transferase</shortName>
        <shortName evidence="10">IPPT</shortName>
        <shortName evidence="10">IPTase</shortName>
    </alternativeName>
</protein>
<feature type="binding site" evidence="10">
    <location>
        <begin position="9"/>
        <end position="16"/>
    </location>
    <ligand>
        <name>ATP</name>
        <dbReference type="ChEBI" id="CHEBI:30616"/>
    </ligand>
</feature>
<evidence type="ECO:0000313" key="11">
    <source>
        <dbReference type="EMBL" id="MBO1263503.1"/>
    </source>
</evidence>
<comment type="subunit">
    <text evidence="10">Monomer.</text>
</comment>
<dbReference type="Proteomes" id="UP000664218">
    <property type="component" value="Unassembled WGS sequence"/>
</dbReference>
<dbReference type="InterPro" id="IPR001270">
    <property type="entry name" value="ClpA/B"/>
</dbReference>
<dbReference type="PANTHER" id="PTHR11088:SF60">
    <property type="entry name" value="TRNA DIMETHYLALLYLTRANSFERASE"/>
    <property type="match status" value="1"/>
</dbReference>
<evidence type="ECO:0000256" key="5">
    <source>
        <dbReference type="ARBA" id="ARBA00022694"/>
    </source>
</evidence>
<evidence type="ECO:0000256" key="1">
    <source>
        <dbReference type="ARBA" id="ARBA00001946"/>
    </source>
</evidence>
<comment type="similarity">
    <text evidence="3 10">Belongs to the IPP transferase family.</text>
</comment>
<comment type="caution">
    <text evidence="11">The sequence shown here is derived from an EMBL/GenBank/DDBJ whole genome shotgun (WGS) entry which is preliminary data.</text>
</comment>
<keyword evidence="8 10" id="KW-0460">Magnesium</keyword>
<evidence type="ECO:0000256" key="2">
    <source>
        <dbReference type="ARBA" id="ARBA00003213"/>
    </source>
</evidence>
<dbReference type="AlphaFoldDB" id="A0A939KHV5"/>
<dbReference type="InterPro" id="IPR039657">
    <property type="entry name" value="Dimethylallyltransferase"/>
</dbReference>
<dbReference type="Gene3D" id="3.40.50.300">
    <property type="entry name" value="P-loop containing nucleotide triphosphate hydrolases"/>
    <property type="match status" value="1"/>
</dbReference>
<feature type="site" description="Interaction with substrate tRNA" evidence="10">
    <location>
        <position position="100"/>
    </location>
</feature>
<dbReference type="EC" id="2.5.1.75" evidence="10"/>
<dbReference type="GO" id="GO:0005524">
    <property type="term" value="F:ATP binding"/>
    <property type="evidence" value="ECO:0007669"/>
    <property type="project" value="UniProtKB-UniRule"/>
</dbReference>
<dbReference type="HAMAP" id="MF_00185">
    <property type="entry name" value="IPP_trans"/>
    <property type="match status" value="1"/>
</dbReference>
<keyword evidence="12" id="KW-1185">Reference proteome</keyword>
<dbReference type="FunFam" id="1.10.20.140:FF:000001">
    <property type="entry name" value="tRNA dimethylallyltransferase"/>
    <property type="match status" value="1"/>
</dbReference>
<keyword evidence="4 10" id="KW-0808">Transferase</keyword>
<dbReference type="PANTHER" id="PTHR11088">
    <property type="entry name" value="TRNA DIMETHYLALLYLTRANSFERASE"/>
    <property type="match status" value="1"/>
</dbReference>
<comment type="catalytic activity">
    <reaction evidence="9 10">
        <text>adenosine(37) in tRNA + dimethylallyl diphosphate = N(6)-dimethylallyladenosine(37) in tRNA + diphosphate</text>
        <dbReference type="Rhea" id="RHEA:26482"/>
        <dbReference type="Rhea" id="RHEA-COMP:10162"/>
        <dbReference type="Rhea" id="RHEA-COMP:10375"/>
        <dbReference type="ChEBI" id="CHEBI:33019"/>
        <dbReference type="ChEBI" id="CHEBI:57623"/>
        <dbReference type="ChEBI" id="CHEBI:74411"/>
        <dbReference type="ChEBI" id="CHEBI:74415"/>
        <dbReference type="EC" id="2.5.1.75"/>
    </reaction>
</comment>
<dbReference type="EMBL" id="JAFNJU010000001">
    <property type="protein sequence ID" value="MBO1263503.1"/>
    <property type="molecule type" value="Genomic_DNA"/>
</dbReference>
<gene>
    <name evidence="10 11" type="primary">miaA</name>
    <name evidence="11" type="ORF">J3A84_00420</name>
</gene>
<feature type="binding site" evidence="10">
    <location>
        <begin position="11"/>
        <end position="16"/>
    </location>
    <ligand>
        <name>substrate</name>
    </ligand>
</feature>
<comment type="cofactor">
    <cofactor evidence="1 10">
        <name>Mg(2+)</name>
        <dbReference type="ChEBI" id="CHEBI:18420"/>
    </cofactor>
</comment>
<evidence type="ECO:0000256" key="6">
    <source>
        <dbReference type="ARBA" id="ARBA00022741"/>
    </source>
</evidence>
<dbReference type="RefSeq" id="WP_207598024.1">
    <property type="nucleotide sequence ID" value="NZ_JAFNJU010000001.1"/>
</dbReference>
<dbReference type="GO" id="GO:0052381">
    <property type="term" value="F:tRNA dimethylallyltransferase activity"/>
    <property type="evidence" value="ECO:0007669"/>
    <property type="project" value="UniProtKB-UniRule"/>
</dbReference>
<evidence type="ECO:0000256" key="3">
    <source>
        <dbReference type="ARBA" id="ARBA00005842"/>
    </source>
</evidence>
<evidence type="ECO:0000256" key="8">
    <source>
        <dbReference type="ARBA" id="ARBA00022842"/>
    </source>
</evidence>
<feature type="region of interest" description="Interaction with substrate tRNA" evidence="10">
    <location>
        <begin position="34"/>
        <end position="37"/>
    </location>
</feature>
<proteinExistence type="inferred from homology"/>
<dbReference type="InterPro" id="IPR027417">
    <property type="entry name" value="P-loop_NTPase"/>
</dbReference>
<evidence type="ECO:0000256" key="9">
    <source>
        <dbReference type="ARBA" id="ARBA00049563"/>
    </source>
</evidence>
<dbReference type="InterPro" id="IPR018022">
    <property type="entry name" value="IPT"/>
</dbReference>
<comment type="caution">
    <text evidence="10">Lacks conserved residue(s) required for the propagation of feature annotation.</text>
</comment>
<evidence type="ECO:0000256" key="7">
    <source>
        <dbReference type="ARBA" id="ARBA00022840"/>
    </source>
</evidence>
<dbReference type="GO" id="GO:0006400">
    <property type="term" value="P:tRNA modification"/>
    <property type="evidence" value="ECO:0007669"/>
    <property type="project" value="TreeGrafter"/>
</dbReference>
<reference evidence="11" key="1">
    <citation type="submission" date="2021-03" db="EMBL/GenBank/DDBJ databases">
        <title>Proteiniclasticum marinus sp. nov., isolated from tidal flat sediment.</title>
        <authorList>
            <person name="Namirimu T."/>
            <person name="Yang J.-A."/>
            <person name="Yang S.-H."/>
            <person name="Kim Y.-J."/>
            <person name="Kwon K.K."/>
        </authorList>
    </citation>
    <scope>NUCLEOTIDE SEQUENCE</scope>
    <source>
        <strain evidence="11">SCR006</strain>
    </source>
</reference>
<evidence type="ECO:0000256" key="4">
    <source>
        <dbReference type="ARBA" id="ARBA00022679"/>
    </source>
</evidence>
<accession>A0A939KHV5</accession>
<feature type="site" description="Interaction with substrate tRNA" evidence="10">
    <location>
        <position position="123"/>
    </location>
</feature>
<keyword evidence="6 10" id="KW-0547">Nucleotide-binding</keyword>
<dbReference type="PRINTS" id="PR00300">
    <property type="entry name" value="CLPPROTEASEA"/>
</dbReference>
<name>A0A939KHV5_9CLOT</name>